<dbReference type="InterPro" id="IPR002509">
    <property type="entry name" value="NODB_dom"/>
</dbReference>
<dbReference type="GO" id="GO:0016810">
    <property type="term" value="F:hydrolase activity, acting on carbon-nitrogen (but not peptide) bonds"/>
    <property type="evidence" value="ECO:0007669"/>
    <property type="project" value="InterPro"/>
</dbReference>
<dbReference type="EMBL" id="WELI01000010">
    <property type="protein sequence ID" value="KAB7727608.1"/>
    <property type="molecule type" value="Genomic_DNA"/>
</dbReference>
<dbReference type="GO" id="GO:0005975">
    <property type="term" value="P:carbohydrate metabolic process"/>
    <property type="evidence" value="ECO:0007669"/>
    <property type="project" value="InterPro"/>
</dbReference>
<dbReference type="GO" id="GO:0016020">
    <property type="term" value="C:membrane"/>
    <property type="evidence" value="ECO:0007669"/>
    <property type="project" value="TreeGrafter"/>
</dbReference>
<evidence type="ECO:0000256" key="2">
    <source>
        <dbReference type="ARBA" id="ARBA00022801"/>
    </source>
</evidence>
<evidence type="ECO:0000256" key="1">
    <source>
        <dbReference type="ARBA" id="ARBA00022723"/>
    </source>
</evidence>
<proteinExistence type="predicted"/>
<dbReference type="AlphaFoldDB" id="A0A7J5TUC0"/>
<name>A0A7J5TUC0_9BACT</name>
<reference evidence="4 5" key="1">
    <citation type="submission" date="2019-10" db="EMBL/GenBank/DDBJ databases">
        <title>Rudanella paleaurantiibacter sp. nov., isolated from sludge.</title>
        <authorList>
            <person name="Xu S.Q."/>
        </authorList>
    </citation>
    <scope>NUCLEOTIDE SEQUENCE [LARGE SCALE GENOMIC DNA]</scope>
    <source>
        <strain evidence="4 5">HX-22-17</strain>
    </source>
</reference>
<keyword evidence="2" id="KW-0378">Hydrolase</keyword>
<dbReference type="PANTHER" id="PTHR10587:SF133">
    <property type="entry name" value="CHITIN DEACETYLASE 1-RELATED"/>
    <property type="match status" value="1"/>
</dbReference>
<dbReference type="InterPro" id="IPR011330">
    <property type="entry name" value="Glyco_hydro/deAcase_b/a-brl"/>
</dbReference>
<dbReference type="SUPFAM" id="SSF88713">
    <property type="entry name" value="Glycoside hydrolase/deacetylase"/>
    <property type="match status" value="1"/>
</dbReference>
<dbReference type="Gene3D" id="3.20.20.370">
    <property type="entry name" value="Glycoside hydrolase/deacetylase"/>
    <property type="match status" value="1"/>
</dbReference>
<dbReference type="PROSITE" id="PS51677">
    <property type="entry name" value="NODB"/>
    <property type="match status" value="1"/>
</dbReference>
<dbReference type="Proteomes" id="UP000488299">
    <property type="component" value="Unassembled WGS sequence"/>
</dbReference>
<organism evidence="4 5">
    <name type="scientific">Rudanella paleaurantiibacter</name>
    <dbReference type="NCBI Taxonomy" id="2614655"/>
    <lineage>
        <taxon>Bacteria</taxon>
        <taxon>Pseudomonadati</taxon>
        <taxon>Bacteroidota</taxon>
        <taxon>Cytophagia</taxon>
        <taxon>Cytophagales</taxon>
        <taxon>Cytophagaceae</taxon>
        <taxon>Rudanella</taxon>
    </lineage>
</organism>
<comment type="caution">
    <text evidence="4">The sequence shown here is derived from an EMBL/GenBank/DDBJ whole genome shotgun (WGS) entry which is preliminary data.</text>
</comment>
<dbReference type="Pfam" id="PF01522">
    <property type="entry name" value="Polysacc_deac_1"/>
    <property type="match status" value="1"/>
</dbReference>
<accession>A0A7J5TUC0</accession>
<keyword evidence="5" id="KW-1185">Reference proteome</keyword>
<feature type="domain" description="NodB homology" evidence="3">
    <location>
        <begin position="26"/>
        <end position="202"/>
    </location>
</feature>
<evidence type="ECO:0000313" key="4">
    <source>
        <dbReference type="EMBL" id="KAB7727608.1"/>
    </source>
</evidence>
<protein>
    <submittedName>
        <fullName evidence="4">Polysaccharide deacetylase family protein</fullName>
    </submittedName>
</protein>
<keyword evidence="1" id="KW-0479">Metal-binding</keyword>
<sequence>MFLHKSNFLLRSVYPEFWWRMDPSEPVIYLTFDDGPIPDVTEFVLEQLDKFAAQATFFCIGDNVRKHRNVFYQVIEAGHLIGNHTFNHLNGWKTDDDEYLDNIDRCRDQMRIETALFRPPYGRIKKSQAAEVLEQYAVVMWDVLSGDFDQSLSPEVCLRKTLQYTEPGSIVVFHDSIKAFPNMRYALPRMLRYFAMRGYEFRALPQPVLSVYE</sequence>
<dbReference type="GO" id="GO:0046872">
    <property type="term" value="F:metal ion binding"/>
    <property type="evidence" value="ECO:0007669"/>
    <property type="project" value="UniProtKB-KW"/>
</dbReference>
<dbReference type="PANTHER" id="PTHR10587">
    <property type="entry name" value="GLYCOSYL TRANSFERASE-RELATED"/>
    <property type="match status" value="1"/>
</dbReference>
<dbReference type="CDD" id="cd10917">
    <property type="entry name" value="CE4_NodB_like_6s_7s"/>
    <property type="match status" value="1"/>
</dbReference>
<evidence type="ECO:0000259" key="3">
    <source>
        <dbReference type="PROSITE" id="PS51677"/>
    </source>
</evidence>
<evidence type="ECO:0000313" key="5">
    <source>
        <dbReference type="Proteomes" id="UP000488299"/>
    </source>
</evidence>
<gene>
    <name evidence="4" type="ORF">F5984_21315</name>
</gene>
<dbReference type="InterPro" id="IPR050248">
    <property type="entry name" value="Polysacc_deacetylase_ArnD"/>
</dbReference>